<feature type="compositionally biased region" description="Polar residues" evidence="1">
    <location>
        <begin position="489"/>
        <end position="507"/>
    </location>
</feature>
<feature type="region of interest" description="Disordered" evidence="1">
    <location>
        <begin position="388"/>
        <end position="430"/>
    </location>
</feature>
<evidence type="ECO:0000313" key="2">
    <source>
        <dbReference type="EMBL" id="KNE89371.1"/>
    </source>
</evidence>
<evidence type="ECO:0000256" key="1">
    <source>
        <dbReference type="SAM" id="MobiDB-lite"/>
    </source>
</evidence>
<organism evidence="2 3">
    <name type="scientific">Puccinia striiformis f. sp. tritici PST-78</name>
    <dbReference type="NCBI Taxonomy" id="1165861"/>
    <lineage>
        <taxon>Eukaryota</taxon>
        <taxon>Fungi</taxon>
        <taxon>Dikarya</taxon>
        <taxon>Basidiomycota</taxon>
        <taxon>Pucciniomycotina</taxon>
        <taxon>Pucciniomycetes</taxon>
        <taxon>Pucciniales</taxon>
        <taxon>Pucciniaceae</taxon>
        <taxon>Puccinia</taxon>
    </lineage>
</organism>
<dbReference type="Proteomes" id="UP000054564">
    <property type="component" value="Unassembled WGS sequence"/>
</dbReference>
<accession>A0A0L0UR20</accession>
<feature type="region of interest" description="Disordered" evidence="1">
    <location>
        <begin position="337"/>
        <end position="356"/>
    </location>
</feature>
<proteinExistence type="predicted"/>
<feature type="region of interest" description="Disordered" evidence="1">
    <location>
        <begin position="473"/>
        <end position="570"/>
    </location>
</feature>
<dbReference type="OrthoDB" id="3061191at2759"/>
<comment type="caution">
    <text evidence="2">The sequence shown here is derived from an EMBL/GenBank/DDBJ whole genome shotgun (WGS) entry which is preliminary data.</text>
</comment>
<sequence length="570" mass="62860">MSLPRGRPAQPSGEEFDSMVNSLPFSERLAILHKAVEIMGENIEIIKLESLPDRFLALERRVLIIHELVNAQPAEERRPNQFGGHTFTPMVPRSAMLSLSQGSLRRRRRYVSVDNRLSNLYCIIIDLQDNIDAIIVDVLPDRLEDLERNLICIEAALSEAGPTSVNIDNPASTNQQPSDNVPLPPGRPDRPSQEDFDSMVQSLPVSQQLEILQEVVEIMSRDIDIIQLEFLPTRFLELERLVRIIHEIVDVEPAEERPPHVYGGRIFSSTAPRSAMLSLSQRGQRHLSIDYRMRCLYRIITNLQVNIETIGTSGLPDRFADLERSLIRIEAALSCPAQAEPSSGNTENHGSPYQQSPVTRMDHRIFQALTASDQTLITRGNISATLVAHLPPSPPSQPSQLSPVSATPSVLTGPNLPPPPSSQRQASSVHQPLLSLDREALTAAERKIAKSTSDLKLTLSQLFGCFFERSEVDSAPNHSDPSVAPIHPNQCSHNSSAVPTTANQYPSQPHPSMIRSGEVQVQTNPISSTSTLPGSTLSSGSAPMEIDQPGKLCTTEPNETTLWSSESVRH</sequence>
<name>A0A0L0UR20_9BASI</name>
<reference evidence="3" key="1">
    <citation type="submission" date="2014-03" db="EMBL/GenBank/DDBJ databases">
        <title>The Genome Sequence of Puccinia striiformis f. sp. tritici PST-78.</title>
        <authorList>
            <consortium name="The Broad Institute Genome Sequencing Platform"/>
            <person name="Cuomo C."/>
            <person name="Hulbert S."/>
            <person name="Chen X."/>
            <person name="Walker B."/>
            <person name="Young S.K."/>
            <person name="Zeng Q."/>
            <person name="Gargeya S."/>
            <person name="Fitzgerald M."/>
            <person name="Haas B."/>
            <person name="Abouelleil A."/>
            <person name="Alvarado L."/>
            <person name="Arachchi H.M."/>
            <person name="Berlin A.M."/>
            <person name="Chapman S.B."/>
            <person name="Goldberg J."/>
            <person name="Griggs A."/>
            <person name="Gujja S."/>
            <person name="Hansen M."/>
            <person name="Howarth C."/>
            <person name="Imamovic A."/>
            <person name="Larimer J."/>
            <person name="McCowan C."/>
            <person name="Montmayeur A."/>
            <person name="Murphy C."/>
            <person name="Neiman D."/>
            <person name="Pearson M."/>
            <person name="Priest M."/>
            <person name="Roberts A."/>
            <person name="Saif S."/>
            <person name="Shea T."/>
            <person name="Sisk P."/>
            <person name="Sykes S."/>
            <person name="Wortman J."/>
            <person name="Nusbaum C."/>
            <person name="Birren B."/>
        </authorList>
    </citation>
    <scope>NUCLEOTIDE SEQUENCE [LARGE SCALE GENOMIC DNA]</scope>
    <source>
        <strain evidence="3">race PST-78</strain>
    </source>
</reference>
<gene>
    <name evidence="2" type="ORF">PSTG_17171</name>
</gene>
<dbReference type="EMBL" id="AJIL01000381">
    <property type="protein sequence ID" value="KNE89371.1"/>
    <property type="molecule type" value="Genomic_DNA"/>
</dbReference>
<feature type="compositionally biased region" description="Polar residues" evidence="1">
    <location>
        <begin position="163"/>
        <end position="179"/>
    </location>
</feature>
<keyword evidence="3" id="KW-1185">Reference proteome</keyword>
<protein>
    <submittedName>
        <fullName evidence="2">Uncharacterized protein</fullName>
    </submittedName>
</protein>
<feature type="region of interest" description="Disordered" evidence="1">
    <location>
        <begin position="163"/>
        <end position="199"/>
    </location>
</feature>
<dbReference type="AlphaFoldDB" id="A0A0L0UR20"/>
<evidence type="ECO:0000313" key="3">
    <source>
        <dbReference type="Proteomes" id="UP000054564"/>
    </source>
</evidence>
<feature type="compositionally biased region" description="Polar residues" evidence="1">
    <location>
        <begin position="340"/>
        <end position="356"/>
    </location>
</feature>
<feature type="compositionally biased region" description="Low complexity" evidence="1">
    <location>
        <begin position="527"/>
        <end position="541"/>
    </location>
</feature>
<feature type="compositionally biased region" description="Polar residues" evidence="1">
    <location>
        <begin position="555"/>
        <end position="570"/>
    </location>
</feature>